<dbReference type="Proteomes" id="UP001150941">
    <property type="component" value="Unassembled WGS sequence"/>
</dbReference>
<evidence type="ECO:0000313" key="2">
    <source>
        <dbReference type="Proteomes" id="UP001150941"/>
    </source>
</evidence>
<dbReference type="GeneID" id="83204215"/>
<keyword evidence="2" id="KW-1185">Reference proteome</keyword>
<dbReference type="EMBL" id="JAPQKS010000005">
    <property type="protein sequence ID" value="KAJ5226391.1"/>
    <property type="molecule type" value="Genomic_DNA"/>
</dbReference>
<dbReference type="AlphaFoldDB" id="A0A9W9NV52"/>
<comment type="caution">
    <text evidence="1">The sequence shown here is derived from an EMBL/GenBank/DDBJ whole genome shotgun (WGS) entry which is preliminary data.</text>
</comment>
<name>A0A9W9NV52_9EURO</name>
<evidence type="ECO:0000313" key="1">
    <source>
        <dbReference type="EMBL" id="KAJ5226391.1"/>
    </source>
</evidence>
<reference evidence="1" key="1">
    <citation type="submission" date="2022-11" db="EMBL/GenBank/DDBJ databases">
        <authorList>
            <person name="Petersen C."/>
        </authorList>
    </citation>
    <scope>NUCLEOTIDE SEQUENCE</scope>
    <source>
        <strain evidence="1">IBT 19713</strain>
    </source>
</reference>
<reference evidence="1" key="2">
    <citation type="journal article" date="2023" name="IMA Fungus">
        <title>Comparative genomic study of the Penicillium genus elucidates a diverse pangenome and 15 lateral gene transfer events.</title>
        <authorList>
            <person name="Petersen C."/>
            <person name="Sorensen T."/>
            <person name="Nielsen M.R."/>
            <person name="Sondergaard T.E."/>
            <person name="Sorensen J.L."/>
            <person name="Fitzpatrick D.A."/>
            <person name="Frisvad J.C."/>
            <person name="Nielsen K.L."/>
        </authorList>
    </citation>
    <scope>NUCLEOTIDE SEQUENCE</scope>
    <source>
        <strain evidence="1">IBT 19713</strain>
    </source>
</reference>
<dbReference type="RefSeq" id="XP_058329802.1">
    <property type="nucleotide sequence ID" value="XM_058476912.1"/>
</dbReference>
<protein>
    <submittedName>
        <fullName evidence="1">RelA/SpoT</fullName>
    </submittedName>
</protein>
<gene>
    <name evidence="1" type="ORF">N7468_007616</name>
</gene>
<dbReference type="OrthoDB" id="4325014at2759"/>
<sequence>MADGARIDFAALFSSYRWSCQEFENSLQSILEKYGIKFSIQASQNGDGLYRELPGIVASEEDPMQIAREIITDRKSLHLYVCRPSDRGRLASIIRHEFSVVRFTQSYTYDDIGDLGSHASQRAFDAYFIAFRAPQNRYGGCKPWKGLMKVEVISEPPWTPRFHARSTDTSGPNEDLETFQAEDRDLEEDRQLRGGNSFQDVSHALTRLVARDPWLSQKIPGSADVLASFLKVHNTYSRKSLYETLSRYLDVDSMRDTYLELEREYDMDNLPISIYILDRMLFGESENPSQVPGPAYSDDLIDEPQNKKEAHLYKLKIIFSTIAWLEALFPETYDKPLRGAKFDPSLDGRLRGISNGLSSPKREASLMAKQWRTLAISKNGLIKGRKDTYDRIHELIDSFKMPPGDMPSELWPPLGPRVEV</sequence>
<accession>A0A9W9NV52</accession>
<proteinExistence type="predicted"/>
<organism evidence="1 2">
    <name type="scientific">Penicillium chermesinum</name>
    <dbReference type="NCBI Taxonomy" id="63820"/>
    <lineage>
        <taxon>Eukaryota</taxon>
        <taxon>Fungi</taxon>
        <taxon>Dikarya</taxon>
        <taxon>Ascomycota</taxon>
        <taxon>Pezizomycotina</taxon>
        <taxon>Eurotiomycetes</taxon>
        <taxon>Eurotiomycetidae</taxon>
        <taxon>Eurotiales</taxon>
        <taxon>Aspergillaceae</taxon>
        <taxon>Penicillium</taxon>
    </lineage>
</organism>